<evidence type="ECO:0000256" key="2">
    <source>
        <dbReference type="ARBA" id="ARBA00022679"/>
    </source>
</evidence>
<evidence type="ECO:0000313" key="5">
    <source>
        <dbReference type="EMBL" id="OHA57926.1"/>
    </source>
</evidence>
<keyword evidence="1" id="KW-0489">Methyltransferase</keyword>
<dbReference type="InterPro" id="IPR025714">
    <property type="entry name" value="Methyltranfer_dom"/>
</dbReference>
<comment type="caution">
    <text evidence="5">The sequence shown here is derived from an EMBL/GenBank/DDBJ whole genome shotgun (WGS) entry which is preliminary data.</text>
</comment>
<evidence type="ECO:0000256" key="3">
    <source>
        <dbReference type="ARBA" id="ARBA00022691"/>
    </source>
</evidence>
<protein>
    <recommendedName>
        <fullName evidence="4">Methyltransferase domain-containing protein</fullName>
    </recommendedName>
</protein>
<name>A0A1G2QBG0_9BACT</name>
<dbReference type="STRING" id="1802435.A2114_00430"/>
<evidence type="ECO:0000313" key="6">
    <source>
        <dbReference type="Proteomes" id="UP000176494"/>
    </source>
</evidence>
<dbReference type="PANTHER" id="PTHR12133:SF1">
    <property type="entry name" value="TRNA (ADENINE(58)-N(1))-METHYLTRANSFERASE, MITOCHONDRIAL"/>
    <property type="match status" value="1"/>
</dbReference>
<dbReference type="GO" id="GO:0030488">
    <property type="term" value="P:tRNA methylation"/>
    <property type="evidence" value="ECO:0007669"/>
    <property type="project" value="InterPro"/>
</dbReference>
<proteinExistence type="predicted"/>
<dbReference type="InterPro" id="IPR014816">
    <property type="entry name" value="tRNA_MeTrfase_Gcd14"/>
</dbReference>
<dbReference type="Pfam" id="PF13847">
    <property type="entry name" value="Methyltransf_31"/>
    <property type="match status" value="1"/>
</dbReference>
<sequence length="175" mass="18932">MFADPLTNVRQLELGPGMVVADFGAGAGAYTLPLAATVGGTGRVYAVEIQKELLSRLEREVENRRIGNVSFVWGDIETVGGSKLKDDSLDLVLLSNILFQLSGLYQVSLEVKRVLKPGARAAVIEWSDSFAGLGPKADRVVKPETVKQVFAEAGLDFVRDFPAGDHHYGLIFKKA</sequence>
<dbReference type="PANTHER" id="PTHR12133">
    <property type="entry name" value="TRNA (ADENINE(58)-N(1))-METHYLTRANSFERASE"/>
    <property type="match status" value="1"/>
</dbReference>
<organism evidence="5 6">
    <name type="scientific">Candidatus Vogelbacteria bacterium GWA1_51_14</name>
    <dbReference type="NCBI Taxonomy" id="1802435"/>
    <lineage>
        <taxon>Bacteria</taxon>
        <taxon>Candidatus Vogeliibacteriota</taxon>
    </lineage>
</organism>
<keyword evidence="2" id="KW-0808">Transferase</keyword>
<gene>
    <name evidence="5" type="ORF">A2114_00430</name>
</gene>
<dbReference type="CDD" id="cd02440">
    <property type="entry name" value="AdoMet_MTases"/>
    <property type="match status" value="1"/>
</dbReference>
<dbReference type="SUPFAM" id="SSF53335">
    <property type="entry name" value="S-adenosyl-L-methionine-dependent methyltransferases"/>
    <property type="match status" value="1"/>
</dbReference>
<dbReference type="PROSITE" id="PS01184">
    <property type="entry name" value="UBIE_2"/>
    <property type="match status" value="1"/>
</dbReference>
<evidence type="ECO:0000256" key="1">
    <source>
        <dbReference type="ARBA" id="ARBA00022603"/>
    </source>
</evidence>
<dbReference type="Gene3D" id="3.40.50.150">
    <property type="entry name" value="Vaccinia Virus protein VP39"/>
    <property type="match status" value="1"/>
</dbReference>
<evidence type="ECO:0000259" key="4">
    <source>
        <dbReference type="Pfam" id="PF13847"/>
    </source>
</evidence>
<dbReference type="EMBL" id="MHTG01000003">
    <property type="protein sequence ID" value="OHA57926.1"/>
    <property type="molecule type" value="Genomic_DNA"/>
</dbReference>
<dbReference type="Proteomes" id="UP000176494">
    <property type="component" value="Unassembled WGS sequence"/>
</dbReference>
<dbReference type="GO" id="GO:0031515">
    <property type="term" value="C:tRNA (m1A) methyltransferase complex"/>
    <property type="evidence" value="ECO:0007669"/>
    <property type="project" value="InterPro"/>
</dbReference>
<accession>A0A1G2QBG0</accession>
<reference evidence="5 6" key="1">
    <citation type="journal article" date="2016" name="Nat. Commun.">
        <title>Thousands of microbial genomes shed light on interconnected biogeochemical processes in an aquifer system.</title>
        <authorList>
            <person name="Anantharaman K."/>
            <person name="Brown C.T."/>
            <person name="Hug L.A."/>
            <person name="Sharon I."/>
            <person name="Castelle C.J."/>
            <person name="Probst A.J."/>
            <person name="Thomas B.C."/>
            <person name="Singh A."/>
            <person name="Wilkins M.J."/>
            <person name="Karaoz U."/>
            <person name="Brodie E.L."/>
            <person name="Williams K.H."/>
            <person name="Hubbard S.S."/>
            <person name="Banfield J.F."/>
        </authorList>
    </citation>
    <scope>NUCLEOTIDE SEQUENCE [LARGE SCALE GENOMIC DNA]</scope>
</reference>
<feature type="domain" description="Methyltransferase" evidence="4">
    <location>
        <begin position="16"/>
        <end position="127"/>
    </location>
</feature>
<dbReference type="InterPro" id="IPR029063">
    <property type="entry name" value="SAM-dependent_MTases_sf"/>
</dbReference>
<dbReference type="InterPro" id="IPR023576">
    <property type="entry name" value="UbiE/COQ5_MeTrFase_CS"/>
</dbReference>
<keyword evidence="3" id="KW-0949">S-adenosyl-L-methionine</keyword>
<dbReference type="GO" id="GO:0160107">
    <property type="term" value="F:tRNA (adenine(58)-N1)-methyltransferase activity"/>
    <property type="evidence" value="ECO:0007669"/>
    <property type="project" value="InterPro"/>
</dbReference>
<dbReference type="AlphaFoldDB" id="A0A1G2QBG0"/>